<evidence type="ECO:0000256" key="10">
    <source>
        <dbReference type="ARBA" id="ARBA00053030"/>
    </source>
</evidence>
<comment type="catalytic activity">
    <reaction evidence="1">
        <text>alpha,alpha-trehalose + H2O = alpha-D-glucose + beta-D-glucose</text>
        <dbReference type="Rhea" id="RHEA:32675"/>
        <dbReference type="ChEBI" id="CHEBI:15377"/>
        <dbReference type="ChEBI" id="CHEBI:15903"/>
        <dbReference type="ChEBI" id="CHEBI:16551"/>
        <dbReference type="ChEBI" id="CHEBI:17925"/>
        <dbReference type="EC" id="3.2.1.28"/>
    </reaction>
</comment>
<dbReference type="InterPro" id="IPR045582">
    <property type="entry name" value="Trehalase-like_N"/>
</dbReference>
<dbReference type="AlphaFoldDB" id="A0A501WX25"/>
<evidence type="ECO:0000256" key="6">
    <source>
        <dbReference type="ARBA" id="ARBA00023277"/>
    </source>
</evidence>
<dbReference type="EC" id="3.2.1.28" evidence="3"/>
<dbReference type="PANTHER" id="PTHR31616:SF0">
    <property type="entry name" value="GLUCAN 1,4-ALPHA-GLUCOSIDASE"/>
    <property type="match status" value="1"/>
</dbReference>
<comment type="cofactor">
    <cofactor evidence="10">
        <name>phosphate</name>
        <dbReference type="ChEBI" id="CHEBI:43474"/>
    </cofactor>
</comment>
<dbReference type="GO" id="GO:0004555">
    <property type="term" value="F:alpha,alpha-trehalase activity"/>
    <property type="evidence" value="ECO:0007669"/>
    <property type="project" value="UniProtKB-EC"/>
</dbReference>
<comment type="caution">
    <text evidence="14">The sequence shown here is derived from an EMBL/GenBank/DDBJ whole genome shotgun (WGS) entry which is preliminary data.</text>
</comment>
<sequence length="613" mass="67803">MSAPIESYGMIGDCRTAALVGRDGSIDWLCLPRFDSDSVFAALVGGPENGRWLIGPRDGGEAASRRYLDGSPILETRFETEEGVVELIDFMPPGAAGCDLTRLLRGRRGRVRMRMELSLRFDYGKIVPWVRRAEVAGRRVLLAIGGPHMTVLSTAVETRGENERTIAEFEVGEGEEIPFTLSYAPSYQEVPAPADPREALRATEAFWRDWSSRCEAAGKVRKALGERAGEAVTRSLVTLKALTYAPTGGIVAAPTTSLPEAIGGARNWDYRYCWLRDATLTLIALMDGGYYDEARAWRDWLLRAAAGRPDQLSIMYGLAGERRLREWEAPWLAGYAGSRPVRIGNAAHAQLQLDVFGEVMDALHQARAGGLPESEPGWALQSAMIAHLEKIWRQPDAGLWEIRSERRQFTYSKAMAWVAVDRCIRSVENFGLPGPVEHWRRLRDTIHADVCRRGFDSARNCFVQVYGGQELDASLLLLPALGFLPASDPRFRGTVAAIERELMVDGLVRRYDTQETDDGVAGREGVFLACSFWLADAYGMLGRRRKARALFERLLDLRNDLGLLAEEYDPEAGRQLGNFPQAFSHVALVTSAIRLANEAGAEERSPSAAPAEA</sequence>
<dbReference type="InterPro" id="IPR011613">
    <property type="entry name" value="GH15-like"/>
</dbReference>
<keyword evidence="15" id="KW-1185">Reference proteome</keyword>
<proteinExistence type="inferred from homology"/>
<dbReference type="PANTHER" id="PTHR31616">
    <property type="entry name" value="TREHALASE"/>
    <property type="match status" value="1"/>
</dbReference>
<evidence type="ECO:0000256" key="11">
    <source>
        <dbReference type="ARBA" id="ARBA00060615"/>
    </source>
</evidence>
<evidence type="ECO:0000313" key="14">
    <source>
        <dbReference type="EMBL" id="TPE52704.1"/>
    </source>
</evidence>
<dbReference type="SUPFAM" id="SSF48208">
    <property type="entry name" value="Six-hairpin glycosidases"/>
    <property type="match status" value="1"/>
</dbReference>
<keyword evidence="6" id="KW-0119">Carbohydrate metabolism</keyword>
<keyword evidence="5 14" id="KW-0378">Hydrolase</keyword>
<dbReference type="RefSeq" id="WP_140453186.1">
    <property type="nucleotide sequence ID" value="NZ_VFRP01000003.1"/>
</dbReference>
<dbReference type="InterPro" id="IPR012341">
    <property type="entry name" value="6hp_glycosidase-like_sf"/>
</dbReference>
<evidence type="ECO:0000256" key="1">
    <source>
        <dbReference type="ARBA" id="ARBA00001576"/>
    </source>
</evidence>
<evidence type="ECO:0000256" key="8">
    <source>
        <dbReference type="ARBA" id="ARBA00030473"/>
    </source>
</evidence>
<accession>A0A501WX25</accession>
<evidence type="ECO:0000313" key="15">
    <source>
        <dbReference type="Proteomes" id="UP000319255"/>
    </source>
</evidence>
<dbReference type="Pfam" id="PF00723">
    <property type="entry name" value="Glyco_hydro_15"/>
    <property type="match status" value="1"/>
</dbReference>
<dbReference type="GO" id="GO:0005993">
    <property type="term" value="P:trehalose catabolic process"/>
    <property type="evidence" value="ECO:0007669"/>
    <property type="project" value="UniProtKB-ARBA"/>
</dbReference>
<organism evidence="14 15">
    <name type="scientific">Amaricoccus solimangrovi</name>
    <dbReference type="NCBI Taxonomy" id="2589815"/>
    <lineage>
        <taxon>Bacteria</taxon>
        <taxon>Pseudomonadati</taxon>
        <taxon>Pseudomonadota</taxon>
        <taxon>Alphaproteobacteria</taxon>
        <taxon>Rhodobacterales</taxon>
        <taxon>Paracoccaceae</taxon>
        <taxon>Amaricoccus</taxon>
    </lineage>
</organism>
<evidence type="ECO:0000256" key="3">
    <source>
        <dbReference type="ARBA" id="ARBA00012757"/>
    </source>
</evidence>
<gene>
    <name evidence="14" type="ORF">FJM51_05895</name>
</gene>
<evidence type="ECO:0000256" key="7">
    <source>
        <dbReference type="ARBA" id="ARBA00023295"/>
    </source>
</evidence>
<comment type="similarity">
    <text evidence="2">Belongs to the glycosyl hydrolase 15 family.</text>
</comment>
<feature type="domain" description="Trehalase-like N-terminal" evidence="13">
    <location>
        <begin position="2"/>
        <end position="127"/>
    </location>
</feature>
<dbReference type="Pfam" id="PF19291">
    <property type="entry name" value="TREH_N"/>
    <property type="match status" value="1"/>
</dbReference>
<reference evidence="14 15" key="1">
    <citation type="submission" date="2019-06" db="EMBL/GenBank/DDBJ databases">
        <title>A novel bacterium of genus Amaricoccus, isolated from marine sediment.</title>
        <authorList>
            <person name="Huang H."/>
            <person name="Mo K."/>
            <person name="Hu Y."/>
        </authorList>
    </citation>
    <scope>NUCLEOTIDE SEQUENCE [LARGE SCALE GENOMIC DNA]</scope>
    <source>
        <strain evidence="14 15">HB172011</strain>
    </source>
</reference>
<dbReference type="Gene3D" id="1.50.10.10">
    <property type="match status" value="1"/>
</dbReference>
<evidence type="ECO:0000256" key="4">
    <source>
        <dbReference type="ARBA" id="ARBA00019905"/>
    </source>
</evidence>
<keyword evidence="7" id="KW-0326">Glycosidase</keyword>
<feature type="domain" description="GH15-like" evidence="12">
    <location>
        <begin position="227"/>
        <end position="591"/>
    </location>
</feature>
<dbReference type="Proteomes" id="UP000319255">
    <property type="component" value="Unassembled WGS sequence"/>
</dbReference>
<comment type="pathway">
    <text evidence="11">Glycan degradation; trehalose degradation; D-glucose from alpha,alpha-trehalose: step 1/1.</text>
</comment>
<protein>
    <recommendedName>
        <fullName evidence="4">Trehalase</fullName>
        <ecNumber evidence="3">3.2.1.28</ecNumber>
    </recommendedName>
    <alternativeName>
        <fullName evidence="8">Alpha,alpha-trehalase</fullName>
    </alternativeName>
    <alternativeName>
        <fullName evidence="9">Alpha,alpha-trehalose glucohydrolase</fullName>
    </alternativeName>
</protein>
<dbReference type="FunFam" id="1.50.10.10:FF:000005">
    <property type="entry name" value="Glycosyl hydrolase, glucoamylase"/>
    <property type="match status" value="1"/>
</dbReference>
<dbReference type="EMBL" id="VFRP01000003">
    <property type="protein sequence ID" value="TPE52704.1"/>
    <property type="molecule type" value="Genomic_DNA"/>
</dbReference>
<dbReference type="InterPro" id="IPR008928">
    <property type="entry name" value="6-hairpin_glycosidase_sf"/>
</dbReference>
<name>A0A501WX25_9RHOB</name>
<evidence type="ECO:0000256" key="9">
    <source>
        <dbReference type="ARBA" id="ARBA00031637"/>
    </source>
</evidence>
<evidence type="ECO:0000256" key="5">
    <source>
        <dbReference type="ARBA" id="ARBA00022801"/>
    </source>
</evidence>
<dbReference type="OrthoDB" id="3902805at2"/>
<evidence type="ECO:0000259" key="12">
    <source>
        <dbReference type="Pfam" id="PF00723"/>
    </source>
</evidence>
<evidence type="ECO:0000259" key="13">
    <source>
        <dbReference type="Pfam" id="PF19291"/>
    </source>
</evidence>
<evidence type="ECO:0000256" key="2">
    <source>
        <dbReference type="ARBA" id="ARBA00006188"/>
    </source>
</evidence>